<reference evidence="2 3" key="1">
    <citation type="journal article" date="2018" name="Evol. Lett.">
        <title>Horizontal gene cluster transfer increased hallucinogenic mushroom diversity.</title>
        <authorList>
            <person name="Reynolds H.T."/>
            <person name="Vijayakumar V."/>
            <person name="Gluck-Thaler E."/>
            <person name="Korotkin H.B."/>
            <person name="Matheny P.B."/>
            <person name="Slot J.C."/>
        </authorList>
    </citation>
    <scope>NUCLEOTIDE SEQUENCE [LARGE SCALE GENOMIC DNA]</scope>
    <source>
        <strain evidence="2 3">SRW20</strain>
    </source>
</reference>
<comment type="caution">
    <text evidence="2">The sequence shown here is derived from an EMBL/GenBank/DDBJ whole genome shotgun (WGS) entry which is preliminary data.</text>
</comment>
<dbReference type="SUPFAM" id="SSF56672">
    <property type="entry name" value="DNA/RNA polymerases"/>
    <property type="match status" value="1"/>
</dbReference>
<name>A0A409WRW8_9AGAR</name>
<dbReference type="OrthoDB" id="2940102at2759"/>
<accession>A0A409WRW8</accession>
<proteinExistence type="predicted"/>
<dbReference type="Pfam" id="PF00078">
    <property type="entry name" value="RVT_1"/>
    <property type="match status" value="1"/>
</dbReference>
<dbReference type="InterPro" id="IPR043502">
    <property type="entry name" value="DNA/RNA_pol_sf"/>
</dbReference>
<evidence type="ECO:0000259" key="1">
    <source>
        <dbReference type="PROSITE" id="PS50878"/>
    </source>
</evidence>
<protein>
    <recommendedName>
        <fullName evidence="1">Reverse transcriptase domain-containing protein</fullName>
    </recommendedName>
</protein>
<feature type="domain" description="Reverse transcriptase" evidence="1">
    <location>
        <begin position="175"/>
        <end position="446"/>
    </location>
</feature>
<dbReference type="Proteomes" id="UP000284706">
    <property type="component" value="Unassembled WGS sequence"/>
</dbReference>
<evidence type="ECO:0000313" key="3">
    <source>
        <dbReference type="Proteomes" id="UP000284706"/>
    </source>
</evidence>
<dbReference type="PROSITE" id="PS50878">
    <property type="entry name" value="RT_POL"/>
    <property type="match status" value="1"/>
</dbReference>
<organism evidence="2 3">
    <name type="scientific">Gymnopilus dilepis</name>
    <dbReference type="NCBI Taxonomy" id="231916"/>
    <lineage>
        <taxon>Eukaryota</taxon>
        <taxon>Fungi</taxon>
        <taxon>Dikarya</taxon>
        <taxon>Basidiomycota</taxon>
        <taxon>Agaricomycotina</taxon>
        <taxon>Agaricomycetes</taxon>
        <taxon>Agaricomycetidae</taxon>
        <taxon>Agaricales</taxon>
        <taxon>Agaricineae</taxon>
        <taxon>Hymenogastraceae</taxon>
        <taxon>Gymnopilus</taxon>
    </lineage>
</organism>
<sequence>MHSGNSLQECKLQATLTVTEPEPDIELENLRANGHEMGLESHRGREKVRLLNAESEAEFWKVAREILNGREPELPVSAEQLKEVFEKRMNPIQPTPMTFDKSILDLNCAVAATIPEKTEDTTEEKFFSRPFTEEEVARAKVHLEPRKDSARGIDRIGYREIIEIDNAALCDLLNKCLENRDAPASWLTTVIVGILKRGRPKDDPNNYRAVGLESCLLKLMTLLIHMRLTEWCEKYKIIPPTQNGFRAGYRTNNNMFILRTAIEKARAQGLTLYVMFADLSNAFPSTDQSTLWLKLRKLGAGGMIFDWLRMIYQRMEYIVRHNGETSEVFQSTIGILIGDTCSPLLWNIYLVDLIFRLSEVDIDLDGYSICHVEQADDISLFTTCPRGMQARMDTLDKWCAENGMIINAVKSACLIFGPLPRALPVFKFGKEVVRIQESQCYIGFNVGPTDRNIFKRHYEAKADKARNVGNMILAVQSLIGKMTPWEMRKLYWALMDPHLVHGAEICLDIDPPLLELLENIQHRFLQKLLSVGEKCPTPLLFTETAIIPLRYRRINYALNYLKYLLQLPDDALAKRALKESIKLALEGKQCWAMDLRYALSELPFETHPLNFRNISVKMIEDVIKSIDRGFKVQLQHFIDHSPRTYLLTGRMETENDGKAVQKVLHFRHYLRVGNYKHRKALVNLILSGHSLAVERLRWHRPQVPRERRLCRFCKLLVETPEHALLECTANNELTSLREKFCQDLPPTLQEAGQNHQNNATRYLKLLIQSKGITDRLAEFTHDVLEIFNSVEVYIPSN</sequence>
<dbReference type="CDD" id="cd01650">
    <property type="entry name" value="RT_nLTR_like"/>
    <property type="match status" value="1"/>
</dbReference>
<keyword evidence="3" id="KW-1185">Reference proteome</keyword>
<dbReference type="STRING" id="231916.A0A409WRW8"/>
<evidence type="ECO:0000313" key="2">
    <source>
        <dbReference type="EMBL" id="PPQ81254.1"/>
    </source>
</evidence>
<dbReference type="EMBL" id="NHYE01004887">
    <property type="protein sequence ID" value="PPQ81254.1"/>
    <property type="molecule type" value="Genomic_DNA"/>
</dbReference>
<dbReference type="InParanoid" id="A0A409WRW8"/>
<gene>
    <name evidence="2" type="ORF">CVT26_015075</name>
</gene>
<dbReference type="PANTHER" id="PTHR19446">
    <property type="entry name" value="REVERSE TRANSCRIPTASES"/>
    <property type="match status" value="1"/>
</dbReference>
<dbReference type="AlphaFoldDB" id="A0A409WRW8"/>
<dbReference type="InterPro" id="IPR000477">
    <property type="entry name" value="RT_dom"/>
</dbReference>